<reference evidence="1" key="1">
    <citation type="submission" date="2014-01" db="EMBL/GenBank/DDBJ databases">
        <title>The genome of the white-rot fungus Pycnoporus cinnabarinus: a basidiomycete model with a versatile arsenal for lignocellulosic biomass breakdown.</title>
        <authorList>
            <person name="Levasseur A."/>
            <person name="Lomascolo A."/>
            <person name="Ruiz-Duenas F.J."/>
            <person name="Uzan E."/>
            <person name="Piumi F."/>
            <person name="Kues U."/>
            <person name="Ram A.F.J."/>
            <person name="Murat C."/>
            <person name="Haon M."/>
            <person name="Benoit I."/>
            <person name="Arfi Y."/>
            <person name="Chevret D."/>
            <person name="Drula E."/>
            <person name="Kwon M.J."/>
            <person name="Gouret P."/>
            <person name="Lesage-Meessen L."/>
            <person name="Lombard V."/>
            <person name="Mariette J."/>
            <person name="Noirot C."/>
            <person name="Park J."/>
            <person name="Patyshakuliyeva A."/>
            <person name="Wieneger R.A.B."/>
            <person name="Wosten H.A.B."/>
            <person name="Martin F."/>
            <person name="Coutinho P.M."/>
            <person name="de Vries R."/>
            <person name="Martinez A.T."/>
            <person name="Klopp C."/>
            <person name="Pontarotti P."/>
            <person name="Henrissat B."/>
            <person name="Record E."/>
        </authorList>
    </citation>
    <scope>NUCLEOTIDE SEQUENCE [LARGE SCALE GENOMIC DNA]</scope>
    <source>
        <strain evidence="1">BRFM137</strain>
    </source>
</reference>
<dbReference type="OMA" id="ESNENDY"/>
<organism evidence="1 2">
    <name type="scientific">Pycnoporus cinnabarinus</name>
    <name type="common">Cinnabar-red polypore</name>
    <name type="synonym">Trametes cinnabarina</name>
    <dbReference type="NCBI Taxonomy" id="5643"/>
    <lineage>
        <taxon>Eukaryota</taxon>
        <taxon>Fungi</taxon>
        <taxon>Dikarya</taxon>
        <taxon>Basidiomycota</taxon>
        <taxon>Agaricomycotina</taxon>
        <taxon>Agaricomycetes</taxon>
        <taxon>Polyporales</taxon>
        <taxon>Polyporaceae</taxon>
        <taxon>Trametes</taxon>
    </lineage>
</organism>
<dbReference type="EMBL" id="CCBP010000367">
    <property type="protein sequence ID" value="CDO76382.1"/>
    <property type="molecule type" value="Genomic_DNA"/>
</dbReference>
<name>A0A060SPC7_PYCCI</name>
<evidence type="ECO:0000313" key="2">
    <source>
        <dbReference type="Proteomes" id="UP000029665"/>
    </source>
</evidence>
<dbReference type="HOGENOM" id="CLU_110789_0_0_1"/>
<dbReference type="AlphaFoldDB" id="A0A060SPC7"/>
<comment type="caution">
    <text evidence="1">The sequence shown here is derived from an EMBL/GenBank/DDBJ whole genome shotgun (WGS) entry which is preliminary data.</text>
</comment>
<protein>
    <submittedName>
        <fullName evidence="1">Uncharacterized protein</fullName>
    </submittedName>
</protein>
<evidence type="ECO:0000313" key="1">
    <source>
        <dbReference type="EMBL" id="CDO76382.1"/>
    </source>
</evidence>
<dbReference type="OrthoDB" id="2746507at2759"/>
<proteinExistence type="predicted"/>
<gene>
    <name evidence="1" type="ORF">BN946_scf184929.g1</name>
</gene>
<accession>A0A060SPC7</accession>
<dbReference type="Proteomes" id="UP000029665">
    <property type="component" value="Unassembled WGS sequence"/>
</dbReference>
<keyword evidence="2" id="KW-1185">Reference proteome</keyword>
<sequence length="167" mass="17791">MTLQTYKDALSALNSIAVRYDRLPAAERADAGASASKHAILARQSAHGDRATRFVFNALASVVHDRIPVAGWDENDYAYVAELARELENGTLLLSQLIWQEGNSAREGWTREGAFVATAVSASMDAASARAAGNEDEEADANNDHAYLREVLKLGKAGNPFVGGSAA</sequence>